<dbReference type="RefSeq" id="XP_019646489.1">
    <property type="nucleotide sequence ID" value="XM_019790930.1"/>
</dbReference>
<reference evidence="3" key="1">
    <citation type="submission" date="2025-08" db="UniProtKB">
        <authorList>
            <consortium name="RefSeq"/>
        </authorList>
    </citation>
    <scope>IDENTIFICATION</scope>
    <source>
        <tissue evidence="3">Gonad</tissue>
    </source>
</reference>
<proteinExistence type="predicted"/>
<evidence type="ECO:0000256" key="1">
    <source>
        <dbReference type="SAM" id="MobiDB-lite"/>
    </source>
</evidence>
<feature type="region of interest" description="Disordered" evidence="1">
    <location>
        <begin position="80"/>
        <end position="147"/>
    </location>
</feature>
<dbReference type="GeneID" id="109487013"/>
<feature type="compositionally biased region" description="Polar residues" evidence="1">
    <location>
        <begin position="80"/>
        <end position="90"/>
    </location>
</feature>
<evidence type="ECO:0000313" key="2">
    <source>
        <dbReference type="Proteomes" id="UP000515135"/>
    </source>
</evidence>
<dbReference type="AlphaFoldDB" id="A0A6P5AJR7"/>
<sequence>MGKRKEPTHKPVPCGVWVSKKRQKQLLLPQPKRARLSSVTVIPARQLGGTRELPKRQATIMEIFGRKDADPAASVCSVTSGQVCDSSKSTAQDHQKAPDSNRLDAKYMSPESAEQQNIQKTSQKNLSDEEEYSYSLTDNSQNDQTLSPLKYTLNSQGSITWKTPSILPFSETSDDIFTQNQTENDSETPQSKTIWKPGDVTESCEHAKHQKTRVEKLLQQTENYEDLSPPMYTLDTQGDLKAKCPTEHSCPQTLGHQSLTLHEKSMFDAMPCTEALSPLQYTLDTQGELVYNDNHCCGDAGSWQSEESHPLTCEPSDEETEDGSQSLEPEELSQLRYTLDSEGELRRKEISNSHYCTNSPILSDGKVLDEHCNSLSYSEKLYDSQSF</sequence>
<protein>
    <submittedName>
        <fullName evidence="3">Uncharacterized protein LOC109487013</fullName>
    </submittedName>
</protein>
<dbReference type="Proteomes" id="UP000515135">
    <property type="component" value="Unplaced"/>
</dbReference>
<evidence type="ECO:0000313" key="3">
    <source>
        <dbReference type="RefSeq" id="XP_019646489.1"/>
    </source>
</evidence>
<organism evidence="2 3">
    <name type="scientific">Branchiostoma belcheri</name>
    <name type="common">Amphioxus</name>
    <dbReference type="NCBI Taxonomy" id="7741"/>
    <lineage>
        <taxon>Eukaryota</taxon>
        <taxon>Metazoa</taxon>
        <taxon>Chordata</taxon>
        <taxon>Cephalochordata</taxon>
        <taxon>Leptocardii</taxon>
        <taxon>Amphioxiformes</taxon>
        <taxon>Branchiostomatidae</taxon>
        <taxon>Branchiostoma</taxon>
    </lineage>
</organism>
<feature type="compositionally biased region" description="Polar residues" evidence="1">
    <location>
        <begin position="112"/>
        <end position="125"/>
    </location>
</feature>
<keyword evidence="2" id="KW-1185">Reference proteome</keyword>
<gene>
    <name evidence="3" type="primary">LOC109487013</name>
</gene>
<name>A0A6P5AJR7_BRABE</name>
<feature type="compositionally biased region" description="Polar residues" evidence="1">
    <location>
        <begin position="134"/>
        <end position="147"/>
    </location>
</feature>
<accession>A0A6P5AJR7</accession>
<dbReference type="KEGG" id="bbel:109487013"/>
<dbReference type="OrthoDB" id="10360555at2759"/>
<feature type="region of interest" description="Disordered" evidence="1">
    <location>
        <begin position="307"/>
        <end position="330"/>
    </location>
</feature>
<feature type="compositionally biased region" description="Basic and acidic residues" evidence="1">
    <location>
        <begin position="91"/>
        <end position="105"/>
    </location>
</feature>